<reference evidence="4" key="1">
    <citation type="submission" date="2022-11" db="EMBL/GenBank/DDBJ databases">
        <title>Centuries of genome instability and evolution in soft-shell clam transmissible cancer (bioRxiv).</title>
        <authorList>
            <person name="Hart S.F.M."/>
            <person name="Yonemitsu M.A."/>
            <person name="Giersch R.M."/>
            <person name="Beal B.F."/>
            <person name="Arriagada G."/>
            <person name="Davis B.W."/>
            <person name="Ostrander E.A."/>
            <person name="Goff S.P."/>
            <person name="Metzger M.J."/>
        </authorList>
    </citation>
    <scope>NUCLEOTIDE SEQUENCE</scope>
    <source>
        <strain evidence="4">MELC-2E11</strain>
        <tissue evidence="4">Siphon/mantle</tissue>
    </source>
</reference>
<dbReference type="InterPro" id="IPR050708">
    <property type="entry name" value="T6SS_VgrG/RHS"/>
</dbReference>
<dbReference type="InterPro" id="IPR013783">
    <property type="entry name" value="Ig-like_fold"/>
</dbReference>
<dbReference type="Proteomes" id="UP001164746">
    <property type="component" value="Chromosome 13"/>
</dbReference>
<proteinExistence type="predicted"/>
<keyword evidence="5" id="KW-1185">Reference proteome</keyword>
<dbReference type="EMBL" id="CP111024">
    <property type="protein sequence ID" value="WAR23259.1"/>
    <property type="molecule type" value="Genomic_DNA"/>
</dbReference>
<dbReference type="Gene3D" id="2.60.40.10">
    <property type="entry name" value="Immunoglobulins"/>
    <property type="match status" value="1"/>
</dbReference>
<evidence type="ECO:0000259" key="3">
    <source>
        <dbReference type="Pfam" id="PF25023"/>
    </source>
</evidence>
<name>A0ABY7FQ25_MYAAR</name>
<keyword evidence="1" id="KW-0677">Repeat</keyword>
<evidence type="ECO:0000256" key="1">
    <source>
        <dbReference type="ARBA" id="ARBA00022737"/>
    </source>
</evidence>
<dbReference type="Pfam" id="PF25023">
    <property type="entry name" value="TEN_YD-shell"/>
    <property type="match status" value="1"/>
</dbReference>
<sequence>MASPPILSANIGEITSLGVNGTFEIGSIVNFTYSVENTGDSKTSMTSWIDSVYVVNVNVESVSELKRIGWHVKDIVHIGALGTGQKYTATSAFQIPTIFPGILRIYIVSYNIANDGIDEGNTDGTTGLAKSPILELSYVLPNLQIVSNTKLPSLHGGQPVIVEYQIVNTGNTSVWGKWFDSVYLSEDIVLDALDNKLKSEKRLTTLRPNEILNVNISFILPVDLQTKTYMLAVVCDSRDEIVEVNENDNVFKIDIRIKSRLSSDIAVMSVNAPAFSSFGSDMEVKWAVVNNGPKSAQGYKCDSVYLSDNEVWDIKDMQIGKPKCSLFSLEPNTSSQISESLSASTPLVAANKYNTIVKSRSTVADINQENDAAVASQKTRITHDIINVGETVNRNLVAFIVLQVINVTNDGTLIITVSSNSSINVYLKGGSPATFYDFDISSDDPTSSNQVITFPNTKSGDYYLLIESSDNKAGGRHSLAISVKYAVFEIIDIYPRMLIPKAQTTLKIKGAMFSSDMHASIYYNDTSDDNFIAKQTFVFTSSLAYSTFHLPETASTGTITFKLSSLSLNQTIYYANLLIKNGVKGYISAYKESPGRLRVGETGTFLIRIQNLGDSDVNVPILNVEALGDGSFQLQDDTREEFFRKQYLLFCISAQGPSGILLANDYCQLDLIVRQDNTQVNFASMSMQVWEITQTEQAVNPFIQSKNNLRPSHYDENAWDRVWNNFLTLTGNTSLSMGKKMSSVLNEMSVAGRRVRPVNDILTYLLDFADSPNGDSIIDLQVDIQCPSDKNTRFALRRQDDGNEYVFDIETLKLKHVASLTDGSWLNLEYNQSLLTTIRYSVGSYVVVRYNILNKIQSMELLNSTANEKVVYEYDFKGELLTSVRTNSDSTTYTYNPDNSLNTISFDDGTRFEFDYNNLGHVKFRRYFISDKEVDRQEYLYTDGGMLSVYSWPAATGYNLTYSESGEIIATHRLGFLPETVVTTKSAQINYEGDHIVTKLTAEYYENGKLKKKTLGNNAYTVYDYDPSSTLLTSLKNFFPNGSLVSHFTYTYSIRNRRIAVTSQDGTWKFEYDKAGQVTSMTDPHGNVTRYSYDASKNRQSVSINNFEEQNTINKMNQYVKYGSTSYDHDKNGNLILKNGSSGNEVFKYDEENRLVAFHSNGTTCSFKYDAFGHLHSKQCNGRATRYVANIQGLYGTDIIEQV</sequence>
<dbReference type="NCBIfam" id="TIGR01643">
    <property type="entry name" value="YD_repeat_2x"/>
    <property type="match status" value="3"/>
</dbReference>
<dbReference type="Pfam" id="PF07705">
    <property type="entry name" value="CARDB"/>
    <property type="match status" value="1"/>
</dbReference>
<dbReference type="PANTHER" id="PTHR32305">
    <property type="match status" value="1"/>
</dbReference>
<dbReference type="InterPro" id="IPR011635">
    <property type="entry name" value="CARDB"/>
</dbReference>
<protein>
    <submittedName>
        <fullName evidence="4">WAPA-like protein</fullName>
    </submittedName>
</protein>
<gene>
    <name evidence="4" type="ORF">MAR_036928</name>
</gene>
<evidence type="ECO:0000313" key="4">
    <source>
        <dbReference type="EMBL" id="WAR23259.1"/>
    </source>
</evidence>
<feature type="domain" description="CARDB" evidence="2">
    <location>
        <begin position="141"/>
        <end position="251"/>
    </location>
</feature>
<evidence type="ECO:0000259" key="2">
    <source>
        <dbReference type="Pfam" id="PF07705"/>
    </source>
</evidence>
<organism evidence="4 5">
    <name type="scientific">Mya arenaria</name>
    <name type="common">Soft-shell clam</name>
    <dbReference type="NCBI Taxonomy" id="6604"/>
    <lineage>
        <taxon>Eukaryota</taxon>
        <taxon>Metazoa</taxon>
        <taxon>Spiralia</taxon>
        <taxon>Lophotrochozoa</taxon>
        <taxon>Mollusca</taxon>
        <taxon>Bivalvia</taxon>
        <taxon>Autobranchia</taxon>
        <taxon>Heteroconchia</taxon>
        <taxon>Euheterodonta</taxon>
        <taxon>Imparidentia</taxon>
        <taxon>Neoheterodontei</taxon>
        <taxon>Myida</taxon>
        <taxon>Myoidea</taxon>
        <taxon>Myidae</taxon>
        <taxon>Mya</taxon>
    </lineage>
</organism>
<evidence type="ECO:0000313" key="5">
    <source>
        <dbReference type="Proteomes" id="UP001164746"/>
    </source>
</evidence>
<dbReference type="Gene3D" id="2.180.10.10">
    <property type="entry name" value="RHS repeat-associated core"/>
    <property type="match status" value="1"/>
</dbReference>
<dbReference type="InterPro" id="IPR006530">
    <property type="entry name" value="YD"/>
</dbReference>
<dbReference type="Gene3D" id="2.60.120.380">
    <property type="match status" value="1"/>
</dbReference>
<dbReference type="InterPro" id="IPR056823">
    <property type="entry name" value="TEN-like_YD-shell"/>
</dbReference>
<dbReference type="PANTHER" id="PTHR32305:SF15">
    <property type="entry name" value="PROTEIN RHSA-RELATED"/>
    <property type="match status" value="1"/>
</dbReference>
<feature type="domain" description="Teneurin-like YD-shell" evidence="3">
    <location>
        <begin position="1058"/>
        <end position="1181"/>
    </location>
</feature>
<accession>A0ABY7FQ25</accession>